<dbReference type="PATRIC" id="fig|178606.4.peg.2583"/>
<keyword evidence="2" id="KW-0812">Transmembrane</keyword>
<keyword evidence="2" id="KW-1133">Transmembrane helix</keyword>
<comment type="caution">
    <text evidence="3">The sequence shown here is derived from an EMBL/GenBank/DDBJ whole genome shotgun (WGS) entry which is preliminary data.</text>
</comment>
<feature type="transmembrane region" description="Helical" evidence="2">
    <location>
        <begin position="312"/>
        <end position="333"/>
    </location>
</feature>
<evidence type="ECO:0000313" key="3">
    <source>
        <dbReference type="EMBL" id="KGA92679.1"/>
    </source>
</evidence>
<gene>
    <name evidence="3" type="ORF">LptCag_2720</name>
</gene>
<name>A0A094X293_9BACT</name>
<reference evidence="3 4" key="1">
    <citation type="submission" date="2014-06" db="EMBL/GenBank/DDBJ databases">
        <title>Draft genome sequence of iron oxidizing acidophile Leptospirillum ferriphilum DSM14647.</title>
        <authorList>
            <person name="Cardenas J.P."/>
            <person name="Lazcano M."/>
            <person name="Ossandon F.J."/>
            <person name="Corbett M."/>
            <person name="Holmes D.S."/>
            <person name="Watkin E."/>
        </authorList>
    </citation>
    <scope>NUCLEOTIDE SEQUENCE [LARGE SCALE GENOMIC DNA]</scope>
    <source>
        <strain evidence="3 4">DSM 14647</strain>
    </source>
</reference>
<dbReference type="Proteomes" id="UP000029452">
    <property type="component" value="Unassembled WGS sequence"/>
</dbReference>
<feature type="transmembrane region" description="Helical" evidence="2">
    <location>
        <begin position="7"/>
        <end position="28"/>
    </location>
</feature>
<keyword evidence="2" id="KW-0472">Membrane</keyword>
<dbReference type="AlphaFoldDB" id="A0A094X293"/>
<feature type="region of interest" description="Disordered" evidence="1">
    <location>
        <begin position="210"/>
        <end position="231"/>
    </location>
</feature>
<protein>
    <submittedName>
        <fullName evidence="3">Uncharacterized protein</fullName>
    </submittedName>
</protein>
<accession>A0A094X293</accession>
<organism evidence="3 4">
    <name type="scientific">Leptospirillum ferriphilum</name>
    <dbReference type="NCBI Taxonomy" id="178606"/>
    <lineage>
        <taxon>Bacteria</taxon>
        <taxon>Pseudomonadati</taxon>
        <taxon>Nitrospirota</taxon>
        <taxon>Nitrospiria</taxon>
        <taxon>Nitrospirales</taxon>
        <taxon>Nitrospiraceae</taxon>
        <taxon>Leptospirillum</taxon>
    </lineage>
</organism>
<proteinExistence type="predicted"/>
<dbReference type="OrthoDB" id="9879509at2"/>
<dbReference type="EMBL" id="JPGK01000013">
    <property type="protein sequence ID" value="KGA92679.1"/>
    <property type="molecule type" value="Genomic_DNA"/>
</dbReference>
<evidence type="ECO:0000256" key="1">
    <source>
        <dbReference type="SAM" id="MobiDB-lite"/>
    </source>
</evidence>
<sequence>MKNRWLIVGPFLMSVFILGTLALSVHYYRESFLPGPVFSPGHPRLQRPFDLWLPLTELGTAKPGDVVRVEIRKKRNAFFSTAYYAPGSLVLRLPVQITSCGVCIRLSLWDAGSYQVKIQDQQSGTTLGDLPLTVIAPFSLYRNDLILLSAILVLSFFSGKTVAPIVRSILPDRLSSPLVHRTLTAAFVFLALGLSSLPLRANPSLDHNPLASSRALHESEGRPEATPALILPPSQETSGILKISHNMDSWTDYGRSLTFFEGPVKNLVSSSSSFLLPDDGRYFLTFWTSDNNQTRQISWVLRANPVSPPFPWTLYAGMVLLSFSGFLAGTYHVRSNSDTLTHTRNQVEHLP</sequence>
<dbReference type="RefSeq" id="WP_036083917.1">
    <property type="nucleotide sequence ID" value="NZ_JPGK01000013.1"/>
</dbReference>
<evidence type="ECO:0000256" key="2">
    <source>
        <dbReference type="SAM" id="Phobius"/>
    </source>
</evidence>
<evidence type="ECO:0000313" key="4">
    <source>
        <dbReference type="Proteomes" id="UP000029452"/>
    </source>
</evidence>